<reference evidence="1 2" key="1">
    <citation type="journal article" date="2009" name="PLoS ONE">
        <title>Genome sequence of the versatile fish pathogen Edwardsiella tarda provides insights into its adaptation to broad host ranges and intracellular niches.</title>
        <authorList>
            <person name="Wang Q."/>
            <person name="Yang M."/>
            <person name="Xiao J."/>
            <person name="Wu H."/>
            <person name="Wang X."/>
            <person name="Lv Y."/>
            <person name="Xu L."/>
            <person name="Zheng H."/>
            <person name="Wang S."/>
            <person name="Zhao G."/>
            <person name="Liu Q."/>
            <person name="Zhang Y."/>
        </authorList>
    </citation>
    <scope>NUCLEOTIDE SEQUENCE [LARGE SCALE GENOMIC DNA]</scope>
    <source>
        <strain evidence="2">EIB202 / CCTCC M208068</strain>
    </source>
</reference>
<dbReference type="Proteomes" id="UP000002634">
    <property type="component" value="Chromosome"/>
</dbReference>
<dbReference type="AlphaFoldDB" id="A0AAU8PDH4"/>
<protein>
    <submittedName>
        <fullName evidence="1">Uncharacterized protein</fullName>
    </submittedName>
</protein>
<sequence>MRIAENLQKQALYYWRMRQNRWREKGSFLALFTRFGFHALW</sequence>
<evidence type="ECO:0000313" key="2">
    <source>
        <dbReference type="Proteomes" id="UP000002634"/>
    </source>
</evidence>
<dbReference type="KEGG" id="etr:ETAE_2141"/>
<name>A0AAU8PDH4_EDWPI</name>
<dbReference type="EMBL" id="CP001135">
    <property type="protein sequence ID" value="ACY84976.1"/>
    <property type="molecule type" value="Genomic_DNA"/>
</dbReference>
<organism evidence="1 2">
    <name type="scientific">Edwardsiella piscicida</name>
    <dbReference type="NCBI Taxonomy" id="1263550"/>
    <lineage>
        <taxon>Bacteria</taxon>
        <taxon>Pseudomonadati</taxon>
        <taxon>Pseudomonadota</taxon>
        <taxon>Gammaproteobacteria</taxon>
        <taxon>Enterobacterales</taxon>
        <taxon>Hafniaceae</taxon>
        <taxon>Edwardsiella</taxon>
    </lineage>
</organism>
<gene>
    <name evidence="1" type="ordered locus">ETAE_2141</name>
</gene>
<keyword evidence="2" id="KW-1185">Reference proteome</keyword>
<accession>A0AAU8PDH4</accession>
<proteinExistence type="predicted"/>
<evidence type="ECO:0000313" key="1">
    <source>
        <dbReference type="EMBL" id="ACY84976.1"/>
    </source>
</evidence>